<dbReference type="Pfam" id="PF01426">
    <property type="entry name" value="BAH"/>
    <property type="match status" value="1"/>
</dbReference>
<gene>
    <name evidence="12" type="ORF">TOPH_04449</name>
</gene>
<evidence type="ECO:0000259" key="11">
    <source>
        <dbReference type="PROSITE" id="PS51038"/>
    </source>
</evidence>
<proteinExistence type="predicted"/>
<feature type="region of interest" description="Disordered" evidence="9">
    <location>
        <begin position="1"/>
        <end position="60"/>
    </location>
</feature>
<evidence type="ECO:0000256" key="2">
    <source>
        <dbReference type="ARBA" id="ARBA00022737"/>
    </source>
</evidence>
<keyword evidence="7" id="KW-0539">Nucleus</keyword>
<keyword evidence="5 8" id="KW-0103">Bromodomain</keyword>
<reference evidence="12 13" key="1">
    <citation type="journal article" date="2015" name="BMC Genomics">
        <title>The genome of the truffle-parasite Tolypocladium ophioglossoides and the evolution of antifungal peptaibiotics.</title>
        <authorList>
            <person name="Quandt C.A."/>
            <person name="Bushley K.E."/>
            <person name="Spatafora J.W."/>
        </authorList>
    </citation>
    <scope>NUCLEOTIDE SEQUENCE [LARGE SCALE GENOMIC DNA]</scope>
    <source>
        <strain evidence="12 13">CBS 100239</strain>
    </source>
</reference>
<evidence type="ECO:0000256" key="1">
    <source>
        <dbReference type="ARBA" id="ARBA00004123"/>
    </source>
</evidence>
<dbReference type="Gene3D" id="2.30.30.490">
    <property type="match status" value="1"/>
</dbReference>
<dbReference type="PANTHER" id="PTHR16062:SF21">
    <property type="entry name" value="CHROMATIN STRUCTURE-REMODELING COMPLEX SUBUNIT RSC1-RELATED"/>
    <property type="match status" value="1"/>
</dbReference>
<sequence length="955" mass="107681">MSARRAGAPERRRSVEDEQADDDVEMKDGADDVSSDGEREASQEEEGANDGANDGDGDHDMFQIIHKLSTYLCNVEEDGEELAAGFQRIPNRRVLPDYFEVISEPVAFSTIRGKTQKKQYTSFSEFVKDVAQICHNAQVYNRPSAPIFGAALRLREIFQGELKKLLEKGEISADDGKLPDLGELPPAEESPSRGSEAGDAEHEEDDDDDEEEEEEDDDDEEEEESSDDDGGRRRRRRHNRRRPSLPGRKDRDEDKDDDTHKKRGRPPMVLTPMEARISSILRGLRKFKDEDGSLLILPFEKLPDKSAVPDYYQTISNPIALDNIKKKAKRKKYQNVDQVLADIEVMFENAKLYNEDDSDVYQAAVELQRQARTLAEQEKAKPDDDFRDEDGKLPLAEILYNGQTWRVGECNLMTDIGDGDWVHIRNPNDLAKPIVAQIFRTWQDRAGQRWINACWYYRPEQTVHRYEKHFFEHEVVKTGQYRDHQIGDVLDRCFVMFVTRFNKGRPRGFPPDKEVYVCESRYNEEKFRFNKIKTWASCVPDEVRERDYEMDLFDVPRRMRKVPSPIKHLLREDAKETDNLPRPTWGSPSAPPIVGAVHRRPLEPNETPPREPTPPPPPPAPTMPEVQSEALRRSSMLSAAARDMPAAAQAPFHGPGPSPSPGQYHAQMTTPHFPPTTPAPGGAPMHHHQTPVPIPHQPHHVAVPPPHMAMRPMHYQHSHPHQPQHQQPGYAQNYPPAYPQSPATAALHHQPMANPLAASYSQAPLAPAARTPFVPAAGNAAPHANVYNPPRPPEVYTLPDNVNEALPPPLRQGFQHDGAGRVLFFTAPPLDRSHKGLSPGSAALGHSVKYLAGRVAWLAERDRKRKDRDEVRKHGASNKRVALDLDHSAELADAVISHATSAIDKWFQRLDQETQGWRRDAGLDGWRKATRERLPDSAGPRDAGGVGGIMAFTEL</sequence>
<feature type="compositionally biased region" description="Basic residues" evidence="9">
    <location>
        <begin position="232"/>
        <end position="243"/>
    </location>
</feature>
<feature type="compositionally biased region" description="Pro residues" evidence="9">
    <location>
        <begin position="606"/>
        <end position="622"/>
    </location>
</feature>
<dbReference type="SMART" id="SM00297">
    <property type="entry name" value="BROMO"/>
    <property type="match status" value="2"/>
</dbReference>
<feature type="compositionally biased region" description="Acidic residues" evidence="9">
    <location>
        <begin position="43"/>
        <end position="55"/>
    </location>
</feature>
<feature type="domain" description="Bromo" evidence="10">
    <location>
        <begin position="291"/>
        <end position="361"/>
    </location>
</feature>
<dbReference type="Pfam" id="PF00439">
    <property type="entry name" value="Bromodomain"/>
    <property type="match status" value="2"/>
</dbReference>
<evidence type="ECO:0000256" key="7">
    <source>
        <dbReference type="ARBA" id="ARBA00023242"/>
    </source>
</evidence>
<dbReference type="InterPro" id="IPR048047">
    <property type="entry name" value="RSC1/2_bromodom"/>
</dbReference>
<dbReference type="FunFam" id="1.20.920.10:FF:000048">
    <property type="entry name" value="RSC complex subunit (RSC1), putative"/>
    <property type="match status" value="1"/>
</dbReference>
<feature type="compositionally biased region" description="Basic and acidic residues" evidence="9">
    <location>
        <begin position="26"/>
        <end position="42"/>
    </location>
</feature>
<keyword evidence="2" id="KW-0677">Repeat</keyword>
<dbReference type="EMBL" id="LFRF01000011">
    <property type="protein sequence ID" value="KND90793.1"/>
    <property type="molecule type" value="Genomic_DNA"/>
</dbReference>
<keyword evidence="3" id="KW-0156">Chromatin regulator</keyword>
<feature type="region of interest" description="Disordered" evidence="9">
    <location>
        <begin position="566"/>
        <end position="743"/>
    </location>
</feature>
<evidence type="ECO:0000256" key="6">
    <source>
        <dbReference type="ARBA" id="ARBA00023163"/>
    </source>
</evidence>
<feature type="compositionally biased region" description="Acidic residues" evidence="9">
    <location>
        <begin position="201"/>
        <end position="228"/>
    </location>
</feature>
<dbReference type="PANTHER" id="PTHR16062">
    <property type="entry name" value="SWI/SNF-RELATED"/>
    <property type="match status" value="1"/>
</dbReference>
<feature type="compositionally biased region" description="Basic and acidic residues" evidence="9">
    <location>
        <begin position="7"/>
        <end position="16"/>
    </location>
</feature>
<feature type="region of interest" description="Disordered" evidence="9">
    <location>
        <begin position="173"/>
        <end position="268"/>
    </location>
</feature>
<evidence type="ECO:0000256" key="9">
    <source>
        <dbReference type="SAM" id="MobiDB-lite"/>
    </source>
</evidence>
<dbReference type="InterPro" id="IPR001025">
    <property type="entry name" value="BAH_dom"/>
</dbReference>
<evidence type="ECO:0000256" key="4">
    <source>
        <dbReference type="ARBA" id="ARBA00023015"/>
    </source>
</evidence>
<dbReference type="FunFam" id="2.30.30.490:FF:000015">
    <property type="entry name" value="Chromatin structure-remodeling complex subunit RSC1"/>
    <property type="match status" value="1"/>
</dbReference>
<dbReference type="CDD" id="cd04717">
    <property type="entry name" value="BAH_polybromo"/>
    <property type="match status" value="1"/>
</dbReference>
<dbReference type="STRING" id="1163406.A0A0L0N9G9"/>
<name>A0A0L0N9G9_TOLOC</name>
<evidence type="ECO:0000313" key="13">
    <source>
        <dbReference type="Proteomes" id="UP000036947"/>
    </source>
</evidence>
<dbReference type="InterPro" id="IPR001487">
    <property type="entry name" value="Bromodomain"/>
</dbReference>
<dbReference type="GO" id="GO:0016586">
    <property type="term" value="C:RSC-type complex"/>
    <property type="evidence" value="ECO:0007669"/>
    <property type="project" value="InterPro"/>
</dbReference>
<protein>
    <submittedName>
        <fullName evidence="12">Chromatin structure-remodeling complex subunit RSC1</fullName>
    </submittedName>
</protein>
<dbReference type="GO" id="GO:0006368">
    <property type="term" value="P:transcription elongation by RNA polymerase II"/>
    <property type="evidence" value="ECO:0007669"/>
    <property type="project" value="TreeGrafter"/>
</dbReference>
<dbReference type="Proteomes" id="UP000036947">
    <property type="component" value="Unassembled WGS sequence"/>
</dbReference>
<dbReference type="PROSITE" id="PS51038">
    <property type="entry name" value="BAH"/>
    <property type="match status" value="1"/>
</dbReference>
<feature type="compositionally biased region" description="Basic and acidic residues" evidence="9">
    <location>
        <begin position="247"/>
        <end position="260"/>
    </location>
</feature>
<dbReference type="OrthoDB" id="1742084at2759"/>
<dbReference type="Gene3D" id="1.20.920.10">
    <property type="entry name" value="Bromodomain-like"/>
    <property type="match status" value="2"/>
</dbReference>
<keyword evidence="6" id="KW-0804">Transcription</keyword>
<comment type="subcellular location">
    <subcellularLocation>
        <location evidence="1">Nucleus</location>
    </subcellularLocation>
</comment>
<feature type="compositionally biased region" description="Low complexity" evidence="9">
    <location>
        <begin position="633"/>
        <end position="650"/>
    </location>
</feature>
<dbReference type="GO" id="GO:0006338">
    <property type="term" value="P:chromatin remodeling"/>
    <property type="evidence" value="ECO:0007669"/>
    <property type="project" value="InterPro"/>
</dbReference>
<feature type="compositionally biased region" description="Basic and acidic residues" evidence="9">
    <location>
        <begin position="569"/>
        <end position="579"/>
    </location>
</feature>
<evidence type="ECO:0000256" key="3">
    <source>
        <dbReference type="ARBA" id="ARBA00022853"/>
    </source>
</evidence>
<organism evidence="12 13">
    <name type="scientific">Tolypocladium ophioglossoides (strain CBS 100239)</name>
    <name type="common">Snaketongue truffleclub</name>
    <name type="synonym">Elaphocordyceps ophioglossoides</name>
    <dbReference type="NCBI Taxonomy" id="1163406"/>
    <lineage>
        <taxon>Eukaryota</taxon>
        <taxon>Fungi</taxon>
        <taxon>Dikarya</taxon>
        <taxon>Ascomycota</taxon>
        <taxon>Pezizomycotina</taxon>
        <taxon>Sordariomycetes</taxon>
        <taxon>Hypocreomycetidae</taxon>
        <taxon>Hypocreales</taxon>
        <taxon>Ophiocordycipitaceae</taxon>
        <taxon>Tolypocladium</taxon>
    </lineage>
</organism>
<dbReference type="PROSITE" id="PS50014">
    <property type="entry name" value="BROMODOMAIN_2"/>
    <property type="match status" value="2"/>
</dbReference>
<accession>A0A0L0N9G9</accession>
<dbReference type="AlphaFoldDB" id="A0A0L0N9G9"/>
<evidence type="ECO:0000313" key="12">
    <source>
        <dbReference type="EMBL" id="KND90793.1"/>
    </source>
</evidence>
<dbReference type="InterPro" id="IPR037382">
    <property type="entry name" value="Rsc/polybromo"/>
</dbReference>
<keyword evidence="13" id="KW-1185">Reference proteome</keyword>
<dbReference type="InterPro" id="IPR043151">
    <property type="entry name" value="BAH_sf"/>
</dbReference>
<evidence type="ECO:0000256" key="5">
    <source>
        <dbReference type="ARBA" id="ARBA00023117"/>
    </source>
</evidence>
<keyword evidence="4" id="KW-0805">Transcription regulation</keyword>
<feature type="domain" description="BAH" evidence="11">
    <location>
        <begin position="414"/>
        <end position="533"/>
    </location>
</feature>
<evidence type="ECO:0000259" key="10">
    <source>
        <dbReference type="PROSITE" id="PS50014"/>
    </source>
</evidence>
<dbReference type="SMART" id="SM00439">
    <property type="entry name" value="BAH"/>
    <property type="match status" value="1"/>
</dbReference>
<dbReference type="InterPro" id="IPR018359">
    <property type="entry name" value="Bromodomain_CS"/>
</dbReference>
<dbReference type="InterPro" id="IPR036427">
    <property type="entry name" value="Bromodomain-like_sf"/>
</dbReference>
<dbReference type="CDD" id="cd05522">
    <property type="entry name" value="Bromo_Rsc1_2_II"/>
    <property type="match status" value="1"/>
</dbReference>
<dbReference type="PRINTS" id="PR00503">
    <property type="entry name" value="BROMODOMAIN"/>
</dbReference>
<dbReference type="GO" id="GO:0003682">
    <property type="term" value="F:chromatin binding"/>
    <property type="evidence" value="ECO:0007669"/>
    <property type="project" value="InterPro"/>
</dbReference>
<dbReference type="CDD" id="cd04369">
    <property type="entry name" value="Bromodomain"/>
    <property type="match status" value="1"/>
</dbReference>
<evidence type="ECO:0000256" key="8">
    <source>
        <dbReference type="PROSITE-ProRule" id="PRU00035"/>
    </source>
</evidence>
<comment type="caution">
    <text evidence="12">The sequence shown here is derived from an EMBL/GenBank/DDBJ whole genome shotgun (WGS) entry which is preliminary data.</text>
</comment>
<dbReference type="PROSITE" id="PS00633">
    <property type="entry name" value="BROMODOMAIN_1"/>
    <property type="match status" value="1"/>
</dbReference>
<feature type="domain" description="Bromo" evidence="10">
    <location>
        <begin position="78"/>
        <end position="148"/>
    </location>
</feature>
<dbReference type="SUPFAM" id="SSF47370">
    <property type="entry name" value="Bromodomain"/>
    <property type="match status" value="2"/>
</dbReference>